<protein>
    <recommendedName>
        <fullName evidence="2">HTH cro/C1-type domain-containing protein</fullName>
    </recommendedName>
</protein>
<dbReference type="PROSITE" id="PS50943">
    <property type="entry name" value="HTH_CROC1"/>
    <property type="match status" value="1"/>
</dbReference>
<reference evidence="3 4" key="1">
    <citation type="submission" date="2017-05" db="EMBL/GenBank/DDBJ databases">
        <title>Virgibacillus sp. AK90 isolated from a saltern of Kakinada, India.</title>
        <authorList>
            <person name="Gupta V."/>
            <person name="Sidhu C."/>
            <person name="Korpole S."/>
            <person name="Pinnaka A.K."/>
        </authorList>
    </citation>
    <scope>NUCLEOTIDE SEQUENCE [LARGE SCALE GENOMIC DNA]</scope>
    <source>
        <strain evidence="3 4">AK90</strain>
    </source>
</reference>
<evidence type="ECO:0000313" key="3">
    <source>
        <dbReference type="EMBL" id="RFA34788.1"/>
    </source>
</evidence>
<dbReference type="CDD" id="cd00093">
    <property type="entry name" value="HTH_XRE"/>
    <property type="match status" value="1"/>
</dbReference>
<comment type="caution">
    <text evidence="3">The sequence shown here is derived from an EMBL/GenBank/DDBJ whole genome shotgun (WGS) entry which is preliminary data.</text>
</comment>
<feature type="domain" description="HTH cro/C1-type" evidence="2">
    <location>
        <begin position="8"/>
        <end position="62"/>
    </location>
</feature>
<dbReference type="Gene3D" id="1.10.260.40">
    <property type="entry name" value="lambda repressor-like DNA-binding domains"/>
    <property type="match status" value="1"/>
</dbReference>
<dbReference type="PANTHER" id="PTHR46558:SF11">
    <property type="entry name" value="HTH-TYPE TRANSCRIPTIONAL REGULATOR XRE"/>
    <property type="match status" value="1"/>
</dbReference>
<dbReference type="RefSeq" id="WP_116278333.1">
    <property type="nucleotide sequence ID" value="NZ_NFZX01000019.1"/>
</dbReference>
<proteinExistence type="predicted"/>
<dbReference type="InterPro" id="IPR001387">
    <property type="entry name" value="Cro/C1-type_HTH"/>
</dbReference>
<dbReference type="InterPro" id="IPR010982">
    <property type="entry name" value="Lambda_DNA-bd_dom_sf"/>
</dbReference>
<evidence type="ECO:0000259" key="2">
    <source>
        <dbReference type="PROSITE" id="PS50943"/>
    </source>
</evidence>
<dbReference type="EMBL" id="NFZX01000019">
    <property type="protein sequence ID" value="RFA34788.1"/>
    <property type="molecule type" value="Genomic_DNA"/>
</dbReference>
<dbReference type="GO" id="GO:0003677">
    <property type="term" value="F:DNA binding"/>
    <property type="evidence" value="ECO:0007669"/>
    <property type="project" value="UniProtKB-KW"/>
</dbReference>
<sequence length="129" mass="15233">MYSFNERLTDIRIEAGYSQKDMAKELNITTSAYGYYEQGRNEPSLETIRILANKLDVSTDYLLGMIDEPKHPITYQIKDDFVLTDAELIVVKQLKEKQLLHELSKDPIENVDKLVRFWEFLRKETQMKK</sequence>
<organism evidence="3 4">
    <name type="scientific">Virgibacillus dokdonensis</name>
    <dbReference type="NCBI Taxonomy" id="302167"/>
    <lineage>
        <taxon>Bacteria</taxon>
        <taxon>Bacillati</taxon>
        <taxon>Bacillota</taxon>
        <taxon>Bacilli</taxon>
        <taxon>Bacillales</taxon>
        <taxon>Bacillaceae</taxon>
        <taxon>Virgibacillus</taxon>
    </lineage>
</organism>
<keyword evidence="1" id="KW-0238">DNA-binding</keyword>
<accession>A0A3E0WPQ5</accession>
<evidence type="ECO:0000256" key="1">
    <source>
        <dbReference type="ARBA" id="ARBA00023125"/>
    </source>
</evidence>
<dbReference type="PANTHER" id="PTHR46558">
    <property type="entry name" value="TRACRIPTIONAL REGULATORY PROTEIN-RELATED-RELATED"/>
    <property type="match status" value="1"/>
</dbReference>
<dbReference type="Pfam" id="PF01381">
    <property type="entry name" value="HTH_3"/>
    <property type="match status" value="1"/>
</dbReference>
<dbReference type="Proteomes" id="UP000256488">
    <property type="component" value="Unassembled WGS sequence"/>
</dbReference>
<dbReference type="SMART" id="SM00530">
    <property type="entry name" value="HTH_XRE"/>
    <property type="match status" value="1"/>
</dbReference>
<name>A0A3E0WPQ5_9BACI</name>
<evidence type="ECO:0000313" key="4">
    <source>
        <dbReference type="Proteomes" id="UP000256488"/>
    </source>
</evidence>
<dbReference type="SUPFAM" id="SSF47413">
    <property type="entry name" value="lambda repressor-like DNA-binding domains"/>
    <property type="match status" value="1"/>
</dbReference>
<dbReference type="AlphaFoldDB" id="A0A3E0WPQ5"/>
<gene>
    <name evidence="3" type="ORF">CAI16_10415</name>
</gene>